<dbReference type="SUPFAM" id="SSF51735">
    <property type="entry name" value="NAD(P)-binding Rossmann-fold domains"/>
    <property type="match status" value="1"/>
</dbReference>
<comment type="caution">
    <text evidence="6">The sequence shown here is derived from an EMBL/GenBank/DDBJ whole genome shotgun (WGS) entry which is preliminary data.</text>
</comment>
<sequence>MSLRFSATTPIRFDPNRATSMAAGPNRRPLPLPPRSQAGVDRELSRRLFILGVGYVGRSFALHMKGQGWAVSGTCRSLEKKRQLEEEGLDARVLDASEPELSTLDILKDYTHLLVSIPPARGIGDPMLQHREFLEHVLRDGNLQWLCYLSSTSVYGDCGGAWVDEDYPANPSTELGRMRLHAEKGWLDMGHNLGISSMVLRLGGIYGPGRSALDTIISRNPLSDSKKMRLSRQYTSRVHVDDICQALRAGIYVPFSSKIYNVVDDDPAPREDVFEYAEDLVKTKFAGCFQEDKYPDRTELTVQRVGRRDEKRVLNTRLKQELGIKLLHSSYKSGLRSIIEQIDVV</sequence>
<feature type="region of interest" description="Disordered" evidence="4">
    <location>
        <begin position="1"/>
        <end position="38"/>
    </location>
</feature>
<evidence type="ECO:0000256" key="4">
    <source>
        <dbReference type="SAM" id="MobiDB-lite"/>
    </source>
</evidence>
<dbReference type="GO" id="GO:0016853">
    <property type="term" value="F:isomerase activity"/>
    <property type="evidence" value="ECO:0007669"/>
    <property type="project" value="UniProtKB-KW"/>
</dbReference>
<protein>
    <recommendedName>
        <fullName evidence="5">NAD-dependent epimerase/dehydratase domain-containing protein</fullName>
    </recommendedName>
</protein>
<dbReference type="EMBL" id="JBJKBG010000006">
    <property type="protein sequence ID" value="KAL3734674.1"/>
    <property type="molecule type" value="Genomic_DNA"/>
</dbReference>
<proteinExistence type="inferred from homology"/>
<comment type="similarity">
    <text evidence="1">Belongs to the NAD(P)-dependent epimerase/dehydratase family.</text>
</comment>
<accession>A0ABD3K3L6</accession>
<dbReference type="Gene3D" id="3.40.50.720">
    <property type="entry name" value="NAD(P)-binding Rossmann-like Domain"/>
    <property type="match status" value="1"/>
</dbReference>
<keyword evidence="7" id="KW-1185">Reference proteome</keyword>
<keyword evidence="3" id="KW-0413">Isomerase</keyword>
<evidence type="ECO:0000256" key="2">
    <source>
        <dbReference type="ARBA" id="ARBA00023027"/>
    </source>
</evidence>
<dbReference type="InterPro" id="IPR001509">
    <property type="entry name" value="Epimerase_deHydtase"/>
</dbReference>
<dbReference type="AlphaFoldDB" id="A0ABD3K3L6"/>
<evidence type="ECO:0000256" key="1">
    <source>
        <dbReference type="ARBA" id="ARBA00007637"/>
    </source>
</evidence>
<dbReference type="PANTHER" id="PTHR43574">
    <property type="entry name" value="EPIMERASE-RELATED"/>
    <property type="match status" value="1"/>
</dbReference>
<evidence type="ECO:0000313" key="7">
    <source>
        <dbReference type="Proteomes" id="UP001634007"/>
    </source>
</evidence>
<dbReference type="EMBL" id="JBJKBG010000006">
    <property type="protein sequence ID" value="KAL3734673.1"/>
    <property type="molecule type" value="Genomic_DNA"/>
</dbReference>
<dbReference type="Proteomes" id="UP001634007">
    <property type="component" value="Unassembled WGS sequence"/>
</dbReference>
<gene>
    <name evidence="6" type="ORF">ACJRO7_023941</name>
</gene>
<feature type="domain" description="NAD-dependent epimerase/dehydratase" evidence="5">
    <location>
        <begin position="134"/>
        <end position="249"/>
    </location>
</feature>
<dbReference type="Pfam" id="PF01370">
    <property type="entry name" value="Epimerase"/>
    <property type="match status" value="1"/>
</dbReference>
<dbReference type="CDD" id="cd05266">
    <property type="entry name" value="SDR_a4"/>
    <property type="match status" value="1"/>
</dbReference>
<evidence type="ECO:0000256" key="3">
    <source>
        <dbReference type="ARBA" id="ARBA00023235"/>
    </source>
</evidence>
<reference evidence="6 7" key="1">
    <citation type="submission" date="2024-11" db="EMBL/GenBank/DDBJ databases">
        <title>Chromosome-level genome assembly of Eucalyptus globulus Labill. provides insights into its genome evolution.</title>
        <authorList>
            <person name="Li X."/>
        </authorList>
    </citation>
    <scope>NUCLEOTIDE SEQUENCE [LARGE SCALE GENOMIC DNA]</scope>
    <source>
        <strain evidence="6">CL2024</strain>
        <tissue evidence="6">Fresh tender leaves</tissue>
    </source>
</reference>
<name>A0ABD3K3L6_EUCGL</name>
<dbReference type="InterPro" id="IPR036291">
    <property type="entry name" value="NAD(P)-bd_dom_sf"/>
</dbReference>
<keyword evidence="2" id="KW-0520">NAD</keyword>
<evidence type="ECO:0000259" key="5">
    <source>
        <dbReference type="Pfam" id="PF01370"/>
    </source>
</evidence>
<organism evidence="6 7">
    <name type="scientific">Eucalyptus globulus</name>
    <name type="common">Tasmanian blue gum</name>
    <dbReference type="NCBI Taxonomy" id="34317"/>
    <lineage>
        <taxon>Eukaryota</taxon>
        <taxon>Viridiplantae</taxon>
        <taxon>Streptophyta</taxon>
        <taxon>Embryophyta</taxon>
        <taxon>Tracheophyta</taxon>
        <taxon>Spermatophyta</taxon>
        <taxon>Magnoliopsida</taxon>
        <taxon>eudicotyledons</taxon>
        <taxon>Gunneridae</taxon>
        <taxon>Pentapetalae</taxon>
        <taxon>rosids</taxon>
        <taxon>malvids</taxon>
        <taxon>Myrtales</taxon>
        <taxon>Myrtaceae</taxon>
        <taxon>Myrtoideae</taxon>
        <taxon>Eucalypteae</taxon>
        <taxon>Eucalyptus</taxon>
    </lineage>
</organism>
<evidence type="ECO:0000313" key="6">
    <source>
        <dbReference type="EMBL" id="KAL3734674.1"/>
    </source>
</evidence>